<protein>
    <recommendedName>
        <fullName evidence="2">AAA+ ATPase domain-containing protein</fullName>
    </recommendedName>
</protein>
<dbReference type="Gene3D" id="3.40.50.300">
    <property type="entry name" value="P-loop containing nucleotide triphosphate hydrolases"/>
    <property type="match status" value="2"/>
</dbReference>
<feature type="domain" description="AAA+ ATPase" evidence="2">
    <location>
        <begin position="2876"/>
        <end position="3016"/>
    </location>
</feature>
<dbReference type="InterPro" id="IPR031248">
    <property type="entry name" value="RNF213"/>
</dbReference>
<dbReference type="InterPro" id="IPR003959">
    <property type="entry name" value="ATPase_AAA_core"/>
</dbReference>
<accession>A0A267F059</accession>
<dbReference type="PANTHER" id="PTHR22605:SF1">
    <property type="entry name" value="RZ-TYPE DOMAIN-CONTAINING PROTEIN"/>
    <property type="match status" value="1"/>
</dbReference>
<sequence length="3411" mass="382241">MESDSIGIGTGASDQSVTVQFSIVPYAVKKGVKFSLQESAISKALDILNERRQDLAELLQFAGRLTEIELVLEESDGNSDDEEDENEEEDLSQLSKINISVACQQTEGLKQLNEFLKPDQGLAKWITDNVSSNVKSFKSFFVLLEEKYFKAVLKRVRSIEKQLKDTAPTPPPDASKAAYVSTKPKEEASRPSSVDSEAAKAPVAPDSEVAAPVAIDSSNAAAPVATDSANAAAPVAIDSSNAAAPVATDSSNATAPVAPESDNAAAPVATDSANAAAPVATDSSNAAAPVATDSANAAAPVATDSANAAAPVATDSSNAAAPVATDSANAAAPVATDSSNATAPVATDSSNATAPVAPESDNAADPNPATTVHSDTDKPDTSGALKDEAADSAANAVTDASSDAGAESSSTATGKPDKPADPATVTRKRSDGACNKQQQQQGKGRVANTAAGGTRDSSESRTRSETAAKDVKIKDKPDKLDSTVPAASNQIKTEANNADSSAAVADQSQADASADVPVYANSEAASKLDSWVEPQDFLDLDEDHKKFYTPFDFRLYIADVIKFTLDGILSAKRGGSDNQQLNETLSTFLLDAKCDITISLVVYEKEISKSFSVKKQVNFIKDFYALPSWKLFFLSDRLNDFVYSYTLHSRRPTLEFPNQKQFQDLLKNIGPSASAPIERAVNNCARILDAIVKCCSKKGSAPTDGIISELQSRLLKRDRLIYFDALLEPFIDSVVGKSNVFWRIFASHAVSLAMADSTSLISSSDPVESIEQCYYSLVSKWLRNVTKDDSKKALEVNTTEFLCVTKRMLSPPFAEHFPLKPGGGILLCRLSLFIHGRFAAENKSFWKTDEATLLLSFLQKPALKSISSQAIRFLDSSLPSFLCLCYCAKVLHPSAAPGEFVQLVKNLGFVERGGNKFRTDFTEALIKSGLLRSISCSNFVSISAAVFNDAEDFTCFKSLLEEFLKIKDADETLSAFESSEFLSASLKDWVQSFGSSLMYTKLLDDLQTDSWQRFCDIYPRVKKLFGVEESVWHEQVLPVVRKAIIASISSKLFENDGSGLNRRDLALLLDVKSVFDERFAIQFLSIIFSSKTHWLIKFCLEKFADVFLNHLLAAGVEQQTNLMCQFIRLSCDYLHKSVCATIMPLFEMSQESSLVSLCKEAALDVLNEKKLTRAVIESNVEDGKSAGLTDIVFRVCLQQVSDTGGCDQRQKEEILKFFQHPSDAFCTDHLSRSLCAIFGLSLEHFLSAQPSQHRPTSALDLLPLLLEKNFMWMWMTSDSDPSIQPLAEAVRLKLSSKLQCIADFARVFFNRKDLSLADFREFVAIFDRLDKTGKLVRGSIESSLYDYFDLLLKAFFVNFDRNGQTKKTVRCLEQNERSWNEQCAVVGQIFDFLFLISGENSQLNLKLLDLNDKQSRYQSLKQQFLNSIGSFGSDDLVFQIFEIRNVQNLELMKSLVKSELFRRVFVRSKPASGGSRNLFEAESQSAVYSRPGALITVQCSYVLDKMLPDACTAYKQFWVEVERGSLLLESIESFISEGSKIEFKLEEGIVANLGISSSVVEKLRSIQLRDIWLSRVHLLQFFLTEFFALNECSGDSPEESYASASEVSDDENTKNVASFCKEAFINHEDATALIEEFISRCESTATLSEYLEVFHDVHGAFGGVDPNVWEVLASMYECRKETLPFLREQQSSDFQQLLDNTDDTIAQDLSLSVINSLISLQQALRSFLSSSPRTSVKALEQSVFQALKYFEAADNESNIQNEVNQRQKAAKNLIDRIKECNGHINSIKTLHASMGSRGETSKLLAIGIVGEKEVIRFLIKTPQCDCTLKRSVGSSESEYTLLQLRDHRSRIIISLSSQKDRSSVEQNDSVTLKEFVHLIDLLENTFETAERLLNKGHPLFANQELWGSLSACENELKKLQVQEASWDKLLEDLRFTHHLANYVFGSNLLKLFQVFYLGHEKRDIMNLLYFMKVDGSSFDEVPLKNLNIDELDASELYHLFDEMFSTLDALPRIEPRVFKSLPIQKTDMCVRPGELLVCQMNPAEKDVISIFLNVWISTQREFPWISEVVFCSQDTVSDEVVLALKRCAREDTHTTFLVEVQNLRQKVLREVIAELIQQQSQRKLGRVAILCRAADSHSIFTVFRDNVVKAKSLTEEKLKIVLKDCFSDVFFCTSDRPSVGKSEQIVTASCKRSQDFSRIHISGFVQKQAVMEKIQKASITKNAYMHIDIGSVQNADLLELILFEAVFCQTLSTAQAIVQFRPKALYLEIANSIDKELEDSFTLFSSLPDAKCEWKHLKNLEVSSEPTSPIQIVCKYLYLLATNTVDDTEVNLADCVPSNVCLNLLGQFFNHPLEDGKRPSEIMSFLVLESCLKILGEQLKKFTASAYFRVKNLQLVYGGRVEIRAKMVGLIMQSTLKLTLKSVSSIKYQQSESRKNVFDHTVQRFRGLINWEDSSYVLPVFMNQDISTVELIYRRLTDVTSEIRDLFSGASSQELKEFSTLSQKELFQKLVKIASKGQIGYIPALKRELTENYTLTADNFLKMLLITLRIDADVPVIIIGETGCGKTSLIRYLAAVQECTLEVMNFHAGISESNIIERVSQAASVAESQLKEFVESSERSGIVWMFLDEVNTCEHLGMLKEIVCHRRFLDRELPCNLRFIAACNPYVLRPKCDVSKRAGLEIKELRNDKMMNLVYRVHPLPETMVELVWDFGRLTDSDEHAYISQMVALSIPQKILSKEITECLSSVQKFIRKLEDSEYATSLRDVRRFCEFYKFFIDYFKKKVALADPKSTENPSKKAFLFSLYICYYVRIADLNDRNDFAAKICGFFDKTAAQIQNDFIKEELDVLKRMRVPRKTARNLALRENVFILFCCIYCQVPVLLVGKPGCSKSLAVNLIRSNLRGKDSEDPLFRQYPSLRFFSYQGSEASTSEGIRRIFCKAENSIDACKAEDSKPIVLIDEIGLAEKSRYNPLKVLHSLLEPESSLDCKSRVSVVGISNWALDPAKMNRAIHISRPDMNEDELCETGKAICASDGSKSDKLISDEVLNRVAVACHRYFKDQPFENFHGLRDFYYLLKFICDRKSDSDNQISSIKEGLLRNFNGDKSSRKQVMRHFEDAFPGLKSAEISDHSISSESVTEALINRNLRDSQARHLMLIYESEGCLDLLCFMLSQNHRTFKVMYGSQYEKDQHSEEFTYRKLNEVMMCMETGMVLILKDFDLIYGSLYDMLNQNYSEYAGRKYCRIAMGVQANQNCVVHRDFRCVVLVSKKEVRRLDPPFLNRFEKQVFDFEDKICSMKLEKARNGLSSLMDNLCRIVSDDVVRTFKRTEVFQGYTPDLVASYLIQTGRSDLEDHQAIREILPLLSRHMFPDAVLRTTYSKFERSRQYQQEYFDTDRLMTTLAVSCATLLGQKS</sequence>
<dbReference type="GO" id="GO:0016887">
    <property type="term" value="F:ATP hydrolysis activity"/>
    <property type="evidence" value="ECO:0007669"/>
    <property type="project" value="InterPro"/>
</dbReference>
<dbReference type="OrthoDB" id="2400221at2759"/>
<feature type="compositionally biased region" description="Polar residues" evidence="1">
    <location>
        <begin position="336"/>
        <end position="353"/>
    </location>
</feature>
<feature type="compositionally biased region" description="Basic and acidic residues" evidence="1">
    <location>
        <begin position="456"/>
        <end position="481"/>
    </location>
</feature>
<keyword evidence="4" id="KW-1185">Reference proteome</keyword>
<feature type="compositionally biased region" description="Polar residues" evidence="1">
    <location>
        <begin position="485"/>
        <end position="494"/>
    </location>
</feature>
<evidence type="ECO:0000256" key="1">
    <source>
        <dbReference type="SAM" id="MobiDB-lite"/>
    </source>
</evidence>
<dbReference type="Pfam" id="PF00004">
    <property type="entry name" value="AAA"/>
    <property type="match status" value="1"/>
</dbReference>
<feature type="compositionally biased region" description="Low complexity" evidence="1">
    <location>
        <begin position="495"/>
        <end position="511"/>
    </location>
</feature>
<dbReference type="GO" id="GO:0005524">
    <property type="term" value="F:ATP binding"/>
    <property type="evidence" value="ECO:0007669"/>
    <property type="project" value="InterPro"/>
</dbReference>
<dbReference type="Pfam" id="PF07728">
    <property type="entry name" value="AAA_5"/>
    <property type="match status" value="1"/>
</dbReference>
<organism evidence="3 4">
    <name type="scientific">Macrostomum lignano</name>
    <dbReference type="NCBI Taxonomy" id="282301"/>
    <lineage>
        <taxon>Eukaryota</taxon>
        <taxon>Metazoa</taxon>
        <taxon>Spiralia</taxon>
        <taxon>Lophotrochozoa</taxon>
        <taxon>Platyhelminthes</taxon>
        <taxon>Rhabditophora</taxon>
        <taxon>Macrostomorpha</taxon>
        <taxon>Macrostomida</taxon>
        <taxon>Macrostomidae</taxon>
        <taxon>Macrostomum</taxon>
    </lineage>
</organism>
<dbReference type="STRING" id="282301.A0A267F059"/>
<evidence type="ECO:0000313" key="3">
    <source>
        <dbReference type="EMBL" id="PAA67123.1"/>
    </source>
</evidence>
<dbReference type="Proteomes" id="UP000215902">
    <property type="component" value="Unassembled WGS sequence"/>
</dbReference>
<dbReference type="PANTHER" id="PTHR22605">
    <property type="entry name" value="RZ-TYPE DOMAIN-CONTAINING PROTEIN"/>
    <property type="match status" value="1"/>
</dbReference>
<feature type="region of interest" description="Disordered" evidence="1">
    <location>
        <begin position="243"/>
        <end position="511"/>
    </location>
</feature>
<name>A0A267F059_9PLAT</name>
<dbReference type="GO" id="GO:0004842">
    <property type="term" value="F:ubiquitin-protein transferase activity"/>
    <property type="evidence" value="ECO:0007669"/>
    <property type="project" value="InterPro"/>
</dbReference>
<dbReference type="InterPro" id="IPR011704">
    <property type="entry name" value="ATPase_dyneun-rel_AAA"/>
</dbReference>
<feature type="compositionally biased region" description="Polar residues" evidence="1">
    <location>
        <begin position="243"/>
        <end position="254"/>
    </location>
</feature>
<feature type="compositionally biased region" description="Basic and acidic residues" evidence="1">
    <location>
        <begin position="374"/>
        <end position="389"/>
    </location>
</feature>
<dbReference type="EMBL" id="NIVC01001505">
    <property type="protein sequence ID" value="PAA67123.1"/>
    <property type="molecule type" value="Genomic_DNA"/>
</dbReference>
<proteinExistence type="predicted"/>
<dbReference type="CDD" id="cd00009">
    <property type="entry name" value="AAA"/>
    <property type="match status" value="1"/>
</dbReference>
<gene>
    <name evidence="3" type="ORF">BOX15_Mlig007995g5</name>
</gene>
<dbReference type="SUPFAM" id="SSF52540">
    <property type="entry name" value="P-loop containing nucleoside triphosphate hydrolases"/>
    <property type="match status" value="2"/>
</dbReference>
<feature type="region of interest" description="Disordered" evidence="1">
    <location>
        <begin position="163"/>
        <end position="206"/>
    </location>
</feature>
<feature type="compositionally biased region" description="Low complexity" evidence="1">
    <location>
        <begin position="391"/>
        <end position="414"/>
    </location>
</feature>
<evidence type="ECO:0000259" key="2">
    <source>
        <dbReference type="SMART" id="SM00382"/>
    </source>
</evidence>
<dbReference type="SMART" id="SM00382">
    <property type="entry name" value="AAA"/>
    <property type="match status" value="2"/>
</dbReference>
<dbReference type="InterPro" id="IPR003593">
    <property type="entry name" value="AAA+_ATPase"/>
</dbReference>
<evidence type="ECO:0000313" key="4">
    <source>
        <dbReference type="Proteomes" id="UP000215902"/>
    </source>
</evidence>
<reference evidence="3 4" key="1">
    <citation type="submission" date="2017-06" db="EMBL/GenBank/DDBJ databases">
        <title>A platform for efficient transgenesis in Macrostomum lignano, a flatworm model organism for stem cell research.</title>
        <authorList>
            <person name="Berezikov E."/>
        </authorList>
    </citation>
    <scope>NUCLEOTIDE SEQUENCE [LARGE SCALE GENOMIC DNA]</scope>
    <source>
        <strain evidence="3">DV1</strain>
        <tissue evidence="3">Whole organism</tissue>
    </source>
</reference>
<comment type="caution">
    <text evidence="3">The sequence shown here is derived from an EMBL/GenBank/DDBJ whole genome shotgun (WGS) entry which is preliminary data.</text>
</comment>
<feature type="domain" description="AAA+ ATPase" evidence="2">
    <location>
        <begin position="2552"/>
        <end position="2688"/>
    </location>
</feature>
<dbReference type="InterPro" id="IPR027417">
    <property type="entry name" value="P-loop_NTPase"/>
</dbReference>